<evidence type="ECO:0000313" key="2">
    <source>
        <dbReference type="EMBL" id="MBC2890406.1"/>
    </source>
</evidence>
<gene>
    <name evidence="2" type="ORF">H7313_13805</name>
</gene>
<feature type="transmembrane region" description="Helical" evidence="1">
    <location>
        <begin position="12"/>
        <end position="39"/>
    </location>
</feature>
<dbReference type="Proteomes" id="UP000587396">
    <property type="component" value="Unassembled WGS sequence"/>
</dbReference>
<organism evidence="2 3">
    <name type="scientific">Gordonibacter massiliensis</name>
    <name type="common">ex Traore et al. 2017</name>
    <dbReference type="NCBI Taxonomy" id="1841863"/>
    <lineage>
        <taxon>Bacteria</taxon>
        <taxon>Bacillati</taxon>
        <taxon>Actinomycetota</taxon>
        <taxon>Coriobacteriia</taxon>
        <taxon>Eggerthellales</taxon>
        <taxon>Eggerthellaceae</taxon>
        <taxon>Gordonibacter</taxon>
    </lineage>
</organism>
<protein>
    <submittedName>
        <fullName evidence="2">Uncharacterized protein</fullName>
    </submittedName>
</protein>
<dbReference type="EMBL" id="JACMSE010000013">
    <property type="protein sequence ID" value="MBC2890406.1"/>
    <property type="molecule type" value="Genomic_DNA"/>
</dbReference>
<feature type="transmembrane region" description="Helical" evidence="1">
    <location>
        <begin position="72"/>
        <end position="94"/>
    </location>
</feature>
<sequence>MVEWMGLELDGFWLSLLFGSPLGLFVFSFPIMFFLAFVVSESAEPLERLARRSEGLGRFIDKAREKGPREGWSGYVIGAITVAFLFACAAWAYLSISGS</sequence>
<comment type="caution">
    <text evidence="2">The sequence shown here is derived from an EMBL/GenBank/DDBJ whole genome shotgun (WGS) entry which is preliminary data.</text>
</comment>
<name>A0A842JHB2_9ACTN</name>
<dbReference type="AlphaFoldDB" id="A0A842JHB2"/>
<keyword evidence="1" id="KW-0812">Transmembrane</keyword>
<dbReference type="RefSeq" id="WP_185906116.1">
    <property type="nucleotide sequence ID" value="NZ_JACMSE010000013.1"/>
</dbReference>
<keyword evidence="1" id="KW-1133">Transmembrane helix</keyword>
<keyword evidence="3" id="KW-1185">Reference proteome</keyword>
<evidence type="ECO:0000313" key="3">
    <source>
        <dbReference type="Proteomes" id="UP000587396"/>
    </source>
</evidence>
<accession>A0A842JHB2</accession>
<proteinExistence type="predicted"/>
<keyword evidence="1" id="KW-0472">Membrane</keyword>
<reference evidence="2 3" key="1">
    <citation type="submission" date="2020-08" db="EMBL/GenBank/DDBJ databases">
        <authorList>
            <person name="Liu C."/>
            <person name="Sun Q."/>
        </authorList>
    </citation>
    <scope>NUCLEOTIDE SEQUENCE [LARGE SCALE GENOMIC DNA]</scope>
    <source>
        <strain evidence="2 3">N22</strain>
    </source>
</reference>
<evidence type="ECO:0000256" key="1">
    <source>
        <dbReference type="SAM" id="Phobius"/>
    </source>
</evidence>